<proteinExistence type="predicted"/>
<feature type="transmembrane region" description="Helical" evidence="6">
    <location>
        <begin position="132"/>
        <end position="155"/>
    </location>
</feature>
<dbReference type="GO" id="GO:0022857">
    <property type="term" value="F:transmembrane transporter activity"/>
    <property type="evidence" value="ECO:0007669"/>
    <property type="project" value="InterPro"/>
</dbReference>
<name>A0A1W6K2M5_9CREN</name>
<dbReference type="PANTHER" id="PTHR23511">
    <property type="entry name" value="SYNAPTIC VESICLE GLYCOPROTEIN 2"/>
    <property type="match status" value="1"/>
</dbReference>
<evidence type="ECO:0000256" key="4">
    <source>
        <dbReference type="ARBA" id="ARBA00022989"/>
    </source>
</evidence>
<keyword evidence="3 6" id="KW-0812">Transmembrane</keyword>
<feature type="transmembrane region" description="Helical" evidence="6">
    <location>
        <begin position="339"/>
        <end position="360"/>
    </location>
</feature>
<dbReference type="Proteomes" id="UP000193404">
    <property type="component" value="Chromosome"/>
</dbReference>
<dbReference type="InterPro" id="IPR020846">
    <property type="entry name" value="MFS_dom"/>
</dbReference>
<protein>
    <recommendedName>
        <fullName evidence="7">Major facilitator superfamily (MFS) profile domain-containing protein</fullName>
    </recommendedName>
</protein>
<feature type="domain" description="Major facilitator superfamily (MFS) profile" evidence="7">
    <location>
        <begin position="8"/>
        <end position="389"/>
    </location>
</feature>
<dbReference type="SUPFAM" id="SSF103473">
    <property type="entry name" value="MFS general substrate transporter"/>
    <property type="match status" value="1"/>
</dbReference>
<evidence type="ECO:0000256" key="3">
    <source>
        <dbReference type="ARBA" id="ARBA00022692"/>
    </source>
</evidence>
<dbReference type="AlphaFoldDB" id="A0A1W6K2M5"/>
<feature type="transmembrane region" description="Helical" evidence="6">
    <location>
        <begin position="283"/>
        <end position="304"/>
    </location>
</feature>
<dbReference type="RefSeq" id="WP_148692572.1">
    <property type="nucleotide sequence ID" value="NZ_CP020477.1"/>
</dbReference>
<dbReference type="InterPro" id="IPR011701">
    <property type="entry name" value="MFS"/>
</dbReference>
<feature type="transmembrane region" description="Helical" evidence="6">
    <location>
        <begin position="366"/>
        <end position="386"/>
    </location>
</feature>
<evidence type="ECO:0000256" key="6">
    <source>
        <dbReference type="SAM" id="Phobius"/>
    </source>
</evidence>
<keyword evidence="4 6" id="KW-1133">Transmembrane helix</keyword>
<keyword evidence="2" id="KW-0813">Transport</keyword>
<dbReference type="InterPro" id="IPR036259">
    <property type="entry name" value="MFS_trans_sf"/>
</dbReference>
<feature type="transmembrane region" description="Helical" evidence="6">
    <location>
        <begin position="310"/>
        <end position="327"/>
    </location>
</feature>
<comment type="subcellular location">
    <subcellularLocation>
        <location evidence="1">Membrane</location>
        <topology evidence="1">Multi-pass membrane protein</topology>
    </subcellularLocation>
</comment>
<organism evidence="8 9">
    <name type="scientific">Acidianus manzaensis</name>
    <dbReference type="NCBI Taxonomy" id="282676"/>
    <lineage>
        <taxon>Archaea</taxon>
        <taxon>Thermoproteota</taxon>
        <taxon>Thermoprotei</taxon>
        <taxon>Sulfolobales</taxon>
        <taxon>Sulfolobaceae</taxon>
        <taxon>Acidianus</taxon>
    </lineage>
</organism>
<feature type="transmembrane region" description="Helical" evidence="6">
    <location>
        <begin position="101"/>
        <end position="120"/>
    </location>
</feature>
<dbReference type="PANTHER" id="PTHR23511:SF34">
    <property type="entry name" value="SYNAPTIC VESICLE GLYCOPROTEIN 2"/>
    <property type="match status" value="1"/>
</dbReference>
<keyword evidence="9" id="KW-1185">Reference proteome</keyword>
<reference evidence="8 9" key="1">
    <citation type="submission" date="2017-03" db="EMBL/GenBank/DDBJ databases">
        <title>Sulfur activation and transportation mechanism of thermophilic Archaea Acidianus manzaensis YN-25.</title>
        <authorList>
            <person name="Ma Y."/>
            <person name="Yang Y."/>
            <person name="Xia J."/>
        </authorList>
    </citation>
    <scope>NUCLEOTIDE SEQUENCE [LARGE SCALE GENOMIC DNA]</scope>
    <source>
        <strain evidence="8 9">YN-25</strain>
    </source>
</reference>
<dbReference type="EMBL" id="CP020477">
    <property type="protein sequence ID" value="ARM76776.1"/>
    <property type="molecule type" value="Genomic_DNA"/>
</dbReference>
<dbReference type="Gene3D" id="1.20.1250.20">
    <property type="entry name" value="MFS general substrate transporter like domains"/>
    <property type="match status" value="2"/>
</dbReference>
<dbReference type="PROSITE" id="PS50850">
    <property type="entry name" value="MFS"/>
    <property type="match status" value="1"/>
</dbReference>
<keyword evidence="5 6" id="KW-0472">Membrane</keyword>
<dbReference type="OrthoDB" id="85689at2157"/>
<evidence type="ECO:0000259" key="7">
    <source>
        <dbReference type="PROSITE" id="PS50850"/>
    </source>
</evidence>
<feature type="transmembrane region" description="Helical" evidence="6">
    <location>
        <begin position="41"/>
        <end position="64"/>
    </location>
</feature>
<gene>
    <name evidence="8" type="ORF">B6F84_12625</name>
</gene>
<evidence type="ECO:0000256" key="2">
    <source>
        <dbReference type="ARBA" id="ARBA00022448"/>
    </source>
</evidence>
<accession>A0A1W6K2M5</accession>
<feature type="transmembrane region" description="Helical" evidence="6">
    <location>
        <begin position="205"/>
        <end position="229"/>
    </location>
</feature>
<evidence type="ECO:0000256" key="1">
    <source>
        <dbReference type="ARBA" id="ARBA00004141"/>
    </source>
</evidence>
<sequence length="408" mass="43977">MDKLSKLTFISLLITYFIGGLELTVAGSLNQVIADSLHSSSFAGTVLSSYLIGGVVGSFFFGFLADKFGRKKTLEIGLLLFVISSVIITVSQNIFEVIILLAIQGFAINGDGVAGSSLIVEESPTRLRGRLFVVLSTIWFLGDMVASLLGLYLLSAFPSYLAWRISFAIAGVIVVPFSLVRFMLKESTVWESFGKRKVSIGKAKNLLLSLIIISSIDSIVTYVFPFLIIPDFIGPSLGFNTVQSAKFTDEAIVVATILSIIGGFTAVQFLIDKLSRKNSVLLGHLYMLGGFAIMLIGLGSSLFVIGDFGLISFLSPLGLFAISLLSVESFPSSIRGKVNGLVSGISSIVSSISPLIYYYLGGIGVRNLVLSLVGLIGIAVITIFFAEIKDTRKNEISEIEKYYNEIKT</sequence>
<dbReference type="Pfam" id="PF07690">
    <property type="entry name" value="MFS_1"/>
    <property type="match status" value="1"/>
</dbReference>
<dbReference type="GeneID" id="41591783"/>
<feature type="transmembrane region" description="Helical" evidence="6">
    <location>
        <begin position="161"/>
        <end position="184"/>
    </location>
</feature>
<feature type="transmembrane region" description="Helical" evidence="6">
    <location>
        <begin position="7"/>
        <end position="29"/>
    </location>
</feature>
<feature type="transmembrane region" description="Helical" evidence="6">
    <location>
        <begin position="251"/>
        <end position="271"/>
    </location>
</feature>
<dbReference type="STRING" id="282676.B6F84_12625"/>
<dbReference type="KEGG" id="aman:B6F84_12625"/>
<evidence type="ECO:0000313" key="9">
    <source>
        <dbReference type="Proteomes" id="UP000193404"/>
    </source>
</evidence>
<dbReference type="GO" id="GO:0016020">
    <property type="term" value="C:membrane"/>
    <property type="evidence" value="ECO:0007669"/>
    <property type="project" value="UniProtKB-SubCell"/>
</dbReference>
<evidence type="ECO:0000313" key="8">
    <source>
        <dbReference type="EMBL" id="ARM76776.1"/>
    </source>
</evidence>
<feature type="transmembrane region" description="Helical" evidence="6">
    <location>
        <begin position="76"/>
        <end position="95"/>
    </location>
</feature>
<evidence type="ECO:0000256" key="5">
    <source>
        <dbReference type="ARBA" id="ARBA00023136"/>
    </source>
</evidence>